<comment type="catalytic activity">
    <reaction evidence="4">
        <text>apo-[citrate lyase ACP] + 2'-(5''-triphospho-alpha-D-ribosyl)-3'-dephospho-CoA = holo-[citrate lyase ACP] + diphosphate</text>
        <dbReference type="Rhea" id="RHEA:16333"/>
        <dbReference type="Rhea" id="RHEA-COMP:10157"/>
        <dbReference type="Rhea" id="RHEA-COMP:10158"/>
        <dbReference type="ChEBI" id="CHEBI:29999"/>
        <dbReference type="ChEBI" id="CHEBI:33019"/>
        <dbReference type="ChEBI" id="CHEBI:61378"/>
        <dbReference type="ChEBI" id="CHEBI:82683"/>
        <dbReference type="EC" id="2.7.7.61"/>
    </reaction>
</comment>
<dbReference type="AlphaFoldDB" id="A0A9J6NYT8"/>
<dbReference type="InterPro" id="IPR005551">
    <property type="entry name" value="CitX"/>
</dbReference>
<dbReference type="NCBIfam" id="TIGR03124">
    <property type="entry name" value="citrate_citX"/>
    <property type="match status" value="1"/>
</dbReference>
<reference evidence="5" key="2">
    <citation type="submission" date="2021-04" db="EMBL/GenBank/DDBJ databases">
        <authorList>
            <person name="Dong X."/>
        </authorList>
    </citation>
    <scope>NUCLEOTIDE SEQUENCE</scope>
    <source>
        <strain evidence="5">ZWT</strain>
    </source>
</reference>
<evidence type="ECO:0000256" key="1">
    <source>
        <dbReference type="ARBA" id="ARBA00012524"/>
    </source>
</evidence>
<evidence type="ECO:0000313" key="5">
    <source>
        <dbReference type="EMBL" id="MCM1989695.1"/>
    </source>
</evidence>
<sequence>MYTIQDLLDARELRVEFINELIDRYDNTVISLRVNYPGLEKDNAITRKIIEIIGVLVTNFFSGKINYSMMSYTAEGPIMFCVINEKVEKVKSFAIDIEERHTLGRCIDLDVYDTKGKSISRVSLGMKSRKCFICDKFAHECVRNRTHSYEEIAKFIADRYNDYLENMYDRA</sequence>
<dbReference type="EC" id="2.7.7.61" evidence="1"/>
<comment type="caution">
    <text evidence="5">The sequence shown here is derived from an EMBL/GenBank/DDBJ whole genome shotgun (WGS) entry which is preliminary data.</text>
</comment>
<dbReference type="RefSeq" id="WP_250858720.1">
    <property type="nucleotide sequence ID" value="NZ_JAGSOJ010000002.1"/>
</dbReference>
<gene>
    <name evidence="5" type="primary">citX</name>
    <name evidence="5" type="ORF">KDK92_08085</name>
</gene>
<reference evidence="5" key="1">
    <citation type="journal article" date="2021" name="mSystems">
        <title>Bacteria and Archaea Synergistically Convert Glycine Betaine to Biogenic Methane in the Formosa Cold Seep of the South China Sea.</title>
        <authorList>
            <person name="Li L."/>
            <person name="Zhang W."/>
            <person name="Zhang S."/>
            <person name="Song L."/>
            <person name="Sun Q."/>
            <person name="Zhang H."/>
            <person name="Xiang H."/>
            <person name="Dong X."/>
        </authorList>
    </citation>
    <scope>NUCLEOTIDE SEQUENCE</scope>
    <source>
        <strain evidence="5">ZWT</strain>
    </source>
</reference>
<dbReference type="GO" id="GO:0051191">
    <property type="term" value="P:prosthetic group biosynthetic process"/>
    <property type="evidence" value="ECO:0007669"/>
    <property type="project" value="InterPro"/>
</dbReference>
<organism evidence="5 6">
    <name type="scientific">Oceanirhabdus seepicola</name>
    <dbReference type="NCBI Taxonomy" id="2828781"/>
    <lineage>
        <taxon>Bacteria</taxon>
        <taxon>Bacillati</taxon>
        <taxon>Bacillota</taxon>
        <taxon>Clostridia</taxon>
        <taxon>Eubacteriales</taxon>
        <taxon>Clostridiaceae</taxon>
        <taxon>Oceanirhabdus</taxon>
    </lineage>
</organism>
<evidence type="ECO:0000256" key="2">
    <source>
        <dbReference type="ARBA" id="ARBA00022679"/>
    </source>
</evidence>
<keyword evidence="5" id="KW-0456">Lyase</keyword>
<evidence type="ECO:0000256" key="3">
    <source>
        <dbReference type="ARBA" id="ARBA00022695"/>
    </source>
</evidence>
<dbReference type="GO" id="GO:0016829">
    <property type="term" value="F:lyase activity"/>
    <property type="evidence" value="ECO:0007669"/>
    <property type="project" value="UniProtKB-KW"/>
</dbReference>
<accession>A0A9J6NYT8</accession>
<evidence type="ECO:0000256" key="4">
    <source>
        <dbReference type="ARBA" id="ARBA00048574"/>
    </source>
</evidence>
<protein>
    <recommendedName>
        <fullName evidence="1">citrate lyase holo-[acyl-carrier protein] synthase</fullName>
        <ecNumber evidence="1">2.7.7.61</ecNumber>
    </recommendedName>
</protein>
<dbReference type="Proteomes" id="UP001056429">
    <property type="component" value="Unassembled WGS sequence"/>
</dbReference>
<dbReference type="EMBL" id="JAGSOJ010000002">
    <property type="protein sequence ID" value="MCM1989695.1"/>
    <property type="molecule type" value="Genomic_DNA"/>
</dbReference>
<dbReference type="GO" id="GO:0050519">
    <property type="term" value="F:holo-citrate lyase synthase activity"/>
    <property type="evidence" value="ECO:0007669"/>
    <property type="project" value="UniProtKB-EC"/>
</dbReference>
<keyword evidence="2 5" id="KW-0808">Transferase</keyword>
<dbReference type="Pfam" id="PF03802">
    <property type="entry name" value="CitX"/>
    <property type="match status" value="1"/>
</dbReference>
<keyword evidence="6" id="KW-1185">Reference proteome</keyword>
<keyword evidence="3 5" id="KW-0548">Nucleotidyltransferase</keyword>
<name>A0A9J6NYT8_9CLOT</name>
<proteinExistence type="predicted"/>
<evidence type="ECO:0000313" key="6">
    <source>
        <dbReference type="Proteomes" id="UP001056429"/>
    </source>
</evidence>